<accession>B7P9M3</accession>
<dbReference type="PROSITE" id="PS00411">
    <property type="entry name" value="KINESIN_MOTOR_1"/>
    <property type="match status" value="1"/>
</dbReference>
<feature type="region of interest" description="Disordered" evidence="9">
    <location>
        <begin position="76"/>
        <end position="97"/>
    </location>
</feature>
<dbReference type="InterPro" id="IPR019821">
    <property type="entry name" value="Kinesin_motor_CS"/>
</dbReference>
<dbReference type="VEuPathDB" id="VectorBase:ISCI003043"/>
<dbReference type="VEuPathDB" id="VectorBase:ISCW003043"/>
<dbReference type="EnsemblMetazoa" id="ISCW003043-RA">
    <property type="protein sequence ID" value="ISCW003043-PA"/>
    <property type="gene ID" value="ISCW003043"/>
</dbReference>
<keyword evidence="7" id="KW-0963">Cytoplasm</keyword>
<dbReference type="GO" id="GO:0007018">
    <property type="term" value="P:microtubule-based movement"/>
    <property type="evidence" value="ECO:0007669"/>
    <property type="project" value="InterPro"/>
</dbReference>
<dbReference type="GO" id="GO:0005524">
    <property type="term" value="F:ATP binding"/>
    <property type="evidence" value="ECO:0007669"/>
    <property type="project" value="UniProtKB-KW"/>
</dbReference>
<dbReference type="Gene3D" id="3.40.850.10">
    <property type="entry name" value="Kinesin motor domain"/>
    <property type="match status" value="2"/>
</dbReference>
<dbReference type="Pfam" id="PF00225">
    <property type="entry name" value="Kinesin"/>
    <property type="match status" value="1"/>
</dbReference>
<keyword evidence="6" id="KW-0505">Motor protein</keyword>
<dbReference type="EMBL" id="ABJB010172901">
    <property type="status" value="NOT_ANNOTATED_CDS"/>
    <property type="molecule type" value="Genomic_DNA"/>
</dbReference>
<dbReference type="InterPro" id="IPR001752">
    <property type="entry name" value="Kinesin_motor_dom"/>
</dbReference>
<proteinExistence type="inferred from homology"/>
<dbReference type="Proteomes" id="UP000001555">
    <property type="component" value="Unassembled WGS sequence"/>
</dbReference>
<evidence type="ECO:0000256" key="7">
    <source>
        <dbReference type="ARBA" id="ARBA00023212"/>
    </source>
</evidence>
<dbReference type="EMBL" id="ABJB010799463">
    <property type="status" value="NOT_ANNOTATED_CDS"/>
    <property type="molecule type" value="Genomic_DNA"/>
</dbReference>
<gene>
    <name evidence="11" type="ORF">IscW_ISCW003043</name>
</gene>
<dbReference type="HOGENOM" id="CLU_001485_2_0_1"/>
<evidence type="ECO:0000256" key="5">
    <source>
        <dbReference type="ARBA" id="ARBA00023054"/>
    </source>
</evidence>
<protein>
    <recommendedName>
        <fullName evidence="10">Kinesin motor domain-containing protein</fullName>
    </recommendedName>
</protein>
<dbReference type="PANTHER" id="PTHR47968">
    <property type="entry name" value="CENTROMERE PROTEIN E"/>
    <property type="match status" value="1"/>
</dbReference>
<reference evidence="12" key="2">
    <citation type="submission" date="2020-05" db="UniProtKB">
        <authorList>
            <consortium name="EnsemblMetazoa"/>
        </authorList>
    </citation>
    <scope>IDENTIFICATION</scope>
    <source>
        <strain evidence="12">wikel</strain>
    </source>
</reference>
<dbReference type="PaxDb" id="6945-B7P9M3"/>
<reference evidence="11 13" key="1">
    <citation type="submission" date="2008-03" db="EMBL/GenBank/DDBJ databases">
        <title>Annotation of Ixodes scapularis.</title>
        <authorList>
            <consortium name="Ixodes scapularis Genome Project Consortium"/>
            <person name="Caler E."/>
            <person name="Hannick L.I."/>
            <person name="Bidwell S."/>
            <person name="Joardar V."/>
            <person name="Thiagarajan M."/>
            <person name="Amedeo P."/>
            <person name="Galinsky K.J."/>
            <person name="Schobel S."/>
            <person name="Inman J."/>
            <person name="Hostetler J."/>
            <person name="Miller J."/>
            <person name="Hammond M."/>
            <person name="Megy K."/>
            <person name="Lawson D."/>
            <person name="Kodira C."/>
            <person name="Sutton G."/>
            <person name="Meyer J."/>
            <person name="Hill C.A."/>
            <person name="Birren B."/>
            <person name="Nene V."/>
            <person name="Collins F."/>
            <person name="Alarcon-Chaidez F."/>
            <person name="Wikel S."/>
            <person name="Strausberg R."/>
        </authorList>
    </citation>
    <scope>NUCLEOTIDE SEQUENCE [LARGE SCALE GENOMIC DNA]</scope>
    <source>
        <strain evidence="13">Wikel</strain>
        <strain evidence="11">Wikel colony</strain>
    </source>
</reference>
<name>B7P9M3_IXOSC</name>
<dbReference type="InterPro" id="IPR027640">
    <property type="entry name" value="Kinesin-like_fam"/>
</dbReference>
<dbReference type="EMBL" id="ABJB010983969">
    <property type="status" value="NOT_ANNOTATED_CDS"/>
    <property type="molecule type" value="Genomic_DNA"/>
</dbReference>
<dbReference type="OrthoDB" id="6489156at2759"/>
<dbReference type="SUPFAM" id="SSF52540">
    <property type="entry name" value="P-loop containing nucleoside triphosphate hydrolases"/>
    <property type="match status" value="1"/>
</dbReference>
<dbReference type="GO" id="GO:0003777">
    <property type="term" value="F:microtubule motor activity"/>
    <property type="evidence" value="ECO:0007669"/>
    <property type="project" value="InterPro"/>
</dbReference>
<evidence type="ECO:0000313" key="12">
    <source>
        <dbReference type="EnsemblMetazoa" id="ISCW003043-PA"/>
    </source>
</evidence>
<keyword evidence="7" id="KW-0206">Cytoskeleton</keyword>
<dbReference type="InterPro" id="IPR027417">
    <property type="entry name" value="P-loop_NTPase"/>
</dbReference>
<dbReference type="STRING" id="6945.B7P9M3"/>
<dbReference type="PANTHER" id="PTHR47968:SF13">
    <property type="entry name" value="KINESIN-LIKE PROTEIN KIF19 ISOFORM X1"/>
    <property type="match status" value="1"/>
</dbReference>
<dbReference type="SMART" id="SM00129">
    <property type="entry name" value="KISc"/>
    <property type="match status" value="1"/>
</dbReference>
<evidence type="ECO:0000313" key="13">
    <source>
        <dbReference type="Proteomes" id="UP000001555"/>
    </source>
</evidence>
<evidence type="ECO:0000256" key="3">
    <source>
        <dbReference type="ARBA" id="ARBA00022741"/>
    </source>
</evidence>
<evidence type="ECO:0000256" key="6">
    <source>
        <dbReference type="ARBA" id="ARBA00023175"/>
    </source>
</evidence>
<dbReference type="PRINTS" id="PR00380">
    <property type="entry name" value="KINESINHEAVY"/>
</dbReference>
<comment type="similarity">
    <text evidence="8">Belongs to the TRAFAC class myosin-kinesin ATPase superfamily. Kinesin family.</text>
</comment>
<sequence length="225" mass="25024">VALRVRPILPSELDKGLTCIAHKIDDKTVLLVDPQSAESAEKTRNGSSNKKVVSHKYAFDWTFDERSSQVLRLLQKGNKRRTVEPTAANKTSSRSHALLRVSIRQSSRDPSNLSSSRNRVGKLFMVDLAGSERASNTKNTGIRLKEGAHINRSLLALGNVINALGMRNPKYVNFRDSKLTRMLKEALSGNCKTVMVAHISPASAHYDESRNTLVYAERARNITNK</sequence>
<dbReference type="InterPro" id="IPR036961">
    <property type="entry name" value="Kinesin_motor_dom_sf"/>
</dbReference>
<dbReference type="EMBL" id="ABJB010198426">
    <property type="status" value="NOT_ANNOTATED_CDS"/>
    <property type="molecule type" value="Genomic_DNA"/>
</dbReference>
<feature type="non-terminal residue" evidence="11">
    <location>
        <position position="1"/>
    </location>
</feature>
<evidence type="ECO:0000256" key="8">
    <source>
        <dbReference type="PROSITE-ProRule" id="PRU00283"/>
    </source>
</evidence>
<keyword evidence="5" id="KW-0175">Coiled coil</keyword>
<evidence type="ECO:0000256" key="1">
    <source>
        <dbReference type="ARBA" id="ARBA00004245"/>
    </source>
</evidence>
<feature type="domain" description="Kinesin motor" evidence="10">
    <location>
        <begin position="67"/>
        <end position="222"/>
    </location>
</feature>
<evidence type="ECO:0000313" key="11">
    <source>
        <dbReference type="EMBL" id="EEC03295.1"/>
    </source>
</evidence>
<keyword evidence="4" id="KW-0067">ATP-binding</keyword>
<evidence type="ECO:0000256" key="9">
    <source>
        <dbReference type="SAM" id="MobiDB-lite"/>
    </source>
</evidence>
<dbReference type="GO" id="GO:0008017">
    <property type="term" value="F:microtubule binding"/>
    <property type="evidence" value="ECO:0007669"/>
    <property type="project" value="InterPro"/>
</dbReference>
<feature type="non-terminal residue" evidence="11">
    <location>
        <position position="225"/>
    </location>
</feature>
<evidence type="ECO:0000259" key="10">
    <source>
        <dbReference type="PROSITE" id="PS50067"/>
    </source>
</evidence>
<dbReference type="EMBL" id="DS665165">
    <property type="protein sequence ID" value="EEC03295.1"/>
    <property type="molecule type" value="Genomic_DNA"/>
</dbReference>
<dbReference type="VEuPathDB" id="VectorBase:ISCP_034294"/>
<evidence type="ECO:0000256" key="2">
    <source>
        <dbReference type="ARBA" id="ARBA00022701"/>
    </source>
</evidence>
<dbReference type="AlphaFoldDB" id="B7P9M3"/>
<keyword evidence="2" id="KW-0493">Microtubule</keyword>
<organism>
    <name type="scientific">Ixodes scapularis</name>
    <name type="common">Black-legged tick</name>
    <name type="synonym">Deer tick</name>
    <dbReference type="NCBI Taxonomy" id="6945"/>
    <lineage>
        <taxon>Eukaryota</taxon>
        <taxon>Metazoa</taxon>
        <taxon>Ecdysozoa</taxon>
        <taxon>Arthropoda</taxon>
        <taxon>Chelicerata</taxon>
        <taxon>Arachnida</taxon>
        <taxon>Acari</taxon>
        <taxon>Parasitiformes</taxon>
        <taxon>Ixodida</taxon>
        <taxon>Ixodoidea</taxon>
        <taxon>Ixodidae</taxon>
        <taxon>Ixodinae</taxon>
        <taxon>Ixodes</taxon>
    </lineage>
</organism>
<dbReference type="InParanoid" id="B7P9M3"/>
<comment type="subcellular location">
    <subcellularLocation>
        <location evidence="1">Cytoplasm</location>
        <location evidence="1">Cytoskeleton</location>
    </subcellularLocation>
</comment>
<keyword evidence="13" id="KW-1185">Reference proteome</keyword>
<keyword evidence="3" id="KW-0547">Nucleotide-binding</keyword>
<dbReference type="PROSITE" id="PS50067">
    <property type="entry name" value="KINESIN_MOTOR_2"/>
    <property type="match status" value="1"/>
</dbReference>
<dbReference type="EMBL" id="ABJB010254969">
    <property type="status" value="NOT_ANNOTATED_CDS"/>
    <property type="molecule type" value="Genomic_DNA"/>
</dbReference>
<dbReference type="GO" id="GO:0005874">
    <property type="term" value="C:microtubule"/>
    <property type="evidence" value="ECO:0007669"/>
    <property type="project" value="UniProtKB-KW"/>
</dbReference>
<evidence type="ECO:0000256" key="4">
    <source>
        <dbReference type="ARBA" id="ARBA00022840"/>
    </source>
</evidence>
<comment type="caution">
    <text evidence="8">Lacks conserved residue(s) required for the propagation of feature annotation.</text>
</comment>